<dbReference type="InterPro" id="IPR036291">
    <property type="entry name" value="NAD(P)-bd_dom_sf"/>
</dbReference>
<dbReference type="RefSeq" id="WP_093366894.1">
    <property type="nucleotide sequence ID" value="NZ_FOZZ01000011.1"/>
</dbReference>
<protein>
    <recommendedName>
        <fullName evidence="6">TIGR01777 family protein</fullName>
    </recommendedName>
</protein>
<dbReference type="Pfam" id="PF08338">
    <property type="entry name" value="DUF1731"/>
    <property type="match status" value="1"/>
</dbReference>
<gene>
    <name evidence="4" type="ORF">SAMN05660206_11150</name>
</gene>
<evidence type="ECO:0000259" key="2">
    <source>
        <dbReference type="Pfam" id="PF01370"/>
    </source>
</evidence>
<proteinExistence type="inferred from homology"/>
<dbReference type="OrthoDB" id="9801773at2"/>
<evidence type="ECO:0000256" key="1">
    <source>
        <dbReference type="ARBA" id="ARBA00009353"/>
    </source>
</evidence>
<evidence type="ECO:0000313" key="4">
    <source>
        <dbReference type="EMBL" id="SFT08332.1"/>
    </source>
</evidence>
<feature type="domain" description="DUF1731" evidence="3">
    <location>
        <begin position="255"/>
        <end position="298"/>
    </location>
</feature>
<dbReference type="AlphaFoldDB" id="A0A1I6V3T6"/>
<dbReference type="Gene3D" id="3.40.50.720">
    <property type="entry name" value="NAD(P)-binding Rossmann-like Domain"/>
    <property type="match status" value="1"/>
</dbReference>
<dbReference type="PANTHER" id="PTHR11092:SF0">
    <property type="entry name" value="EPIMERASE FAMILY PROTEIN SDR39U1"/>
    <property type="match status" value="1"/>
</dbReference>
<dbReference type="InterPro" id="IPR013549">
    <property type="entry name" value="DUF1731"/>
</dbReference>
<dbReference type="InterPro" id="IPR001509">
    <property type="entry name" value="Epimerase_deHydtase"/>
</dbReference>
<dbReference type="Pfam" id="PF01370">
    <property type="entry name" value="Epimerase"/>
    <property type="match status" value="1"/>
</dbReference>
<organism evidence="4 5">
    <name type="scientific">Sphingobacterium wenxiniae</name>
    <dbReference type="NCBI Taxonomy" id="683125"/>
    <lineage>
        <taxon>Bacteria</taxon>
        <taxon>Pseudomonadati</taxon>
        <taxon>Bacteroidota</taxon>
        <taxon>Sphingobacteriia</taxon>
        <taxon>Sphingobacteriales</taxon>
        <taxon>Sphingobacteriaceae</taxon>
        <taxon>Sphingobacterium</taxon>
    </lineage>
</organism>
<dbReference type="InterPro" id="IPR010099">
    <property type="entry name" value="SDR39U1"/>
</dbReference>
<dbReference type="NCBIfam" id="TIGR01777">
    <property type="entry name" value="yfcH"/>
    <property type="match status" value="1"/>
</dbReference>
<keyword evidence="5" id="KW-1185">Reference proteome</keyword>
<comment type="similarity">
    <text evidence="1">Belongs to the NAD(P)-dependent epimerase/dehydratase family. SDR39U1 subfamily.</text>
</comment>
<evidence type="ECO:0000313" key="5">
    <source>
        <dbReference type="Proteomes" id="UP000198785"/>
    </source>
</evidence>
<accession>A0A1I6V3T6</accession>
<dbReference type="SUPFAM" id="SSF51735">
    <property type="entry name" value="NAD(P)-binding Rossmann-fold domains"/>
    <property type="match status" value="1"/>
</dbReference>
<reference evidence="4 5" key="1">
    <citation type="submission" date="2016-10" db="EMBL/GenBank/DDBJ databases">
        <authorList>
            <person name="de Groot N.N."/>
        </authorList>
    </citation>
    <scope>NUCLEOTIDE SEQUENCE [LARGE SCALE GENOMIC DNA]</scope>
    <source>
        <strain evidence="4 5">DSM 22789</strain>
    </source>
</reference>
<dbReference type="STRING" id="683125.SAMN05660206_11150"/>
<feature type="domain" description="NAD-dependent epimerase/dehydratase" evidence="2">
    <location>
        <begin position="4"/>
        <end position="227"/>
    </location>
</feature>
<dbReference type="Proteomes" id="UP000198785">
    <property type="component" value="Unassembled WGS sequence"/>
</dbReference>
<dbReference type="EMBL" id="FOZZ01000011">
    <property type="protein sequence ID" value="SFT08332.1"/>
    <property type="molecule type" value="Genomic_DNA"/>
</dbReference>
<dbReference type="PANTHER" id="PTHR11092">
    <property type="entry name" value="SUGAR NUCLEOTIDE EPIMERASE RELATED"/>
    <property type="match status" value="1"/>
</dbReference>
<evidence type="ECO:0008006" key="6">
    <source>
        <dbReference type="Google" id="ProtNLM"/>
    </source>
</evidence>
<name>A0A1I6V3T6_9SPHI</name>
<sequence length="302" mass="33878">MKKILIAGGTGFVGKALIKHLVNCGYIVHVLTRGNNISETENIHYFRWNIEKAVIDGKAFDGVTIIINLTGVNIGEKRWTKKRKVKIIESRIKAIDLLYQYVNRLNIGLDTFISSSAVGYYGAVTSTKIFTEISDSGDDFLASVCEQWEKAALQFENSDIATTILRKGVVLGKEGGMYQKLAPLAKWGINIALGNGRQFLPWIDIRDLVRLYEFILQTDEIRGVFNVVSSEHITMNDFSKILLQSFRKTSILPNAPAFLIQLLLGEMSVMLLEGSKVSNEKLKKAGFQFEYNTIEKSLFGLK</sequence>
<evidence type="ECO:0000259" key="3">
    <source>
        <dbReference type="Pfam" id="PF08338"/>
    </source>
</evidence>